<dbReference type="InterPro" id="IPR036271">
    <property type="entry name" value="Tet_transcr_reg_TetR-rel_C_sf"/>
</dbReference>
<dbReference type="PRINTS" id="PR00455">
    <property type="entry name" value="HTHTETR"/>
</dbReference>
<dbReference type="RefSeq" id="WP_110254875.1">
    <property type="nucleotide sequence ID" value="NZ_QJKB01000002.1"/>
</dbReference>
<dbReference type="Proteomes" id="UP000247792">
    <property type="component" value="Unassembled WGS sequence"/>
</dbReference>
<keyword evidence="2 4" id="KW-0238">DNA-binding</keyword>
<keyword evidence="7" id="KW-1185">Reference proteome</keyword>
<dbReference type="Gene3D" id="1.10.357.10">
    <property type="entry name" value="Tetracycline Repressor, domain 2"/>
    <property type="match status" value="1"/>
</dbReference>
<dbReference type="PANTHER" id="PTHR47506">
    <property type="entry name" value="TRANSCRIPTIONAL REGULATORY PROTEIN"/>
    <property type="match status" value="1"/>
</dbReference>
<proteinExistence type="predicted"/>
<gene>
    <name evidence="6" type="ORF">DFR42_102674</name>
</gene>
<feature type="domain" description="HTH tetR-type" evidence="5">
    <location>
        <begin position="9"/>
        <end position="69"/>
    </location>
</feature>
<dbReference type="Gene3D" id="1.10.10.60">
    <property type="entry name" value="Homeodomain-like"/>
    <property type="match status" value="1"/>
</dbReference>
<dbReference type="InterPro" id="IPR054156">
    <property type="entry name" value="YxaF_TetR_C"/>
</dbReference>
<dbReference type="PROSITE" id="PS50977">
    <property type="entry name" value="HTH_TETR_2"/>
    <property type="match status" value="1"/>
</dbReference>
<sequence length="193" mass="20677">MRTTREQAAQTRERIVETAARLYREHGINGIGVADLMKEAGLTHGGFYKHFESKEALIAEACSTALESTRTELLRKTELVSDEEAIASLVHSYLSRAHSEHPGHGCAIAALGAEAARGEAASKEVMAQGVDELLAIISKQLQRSGAKDDAATAHGVLSSLIGGLLLSRMMDKPANVKAVLRDTSDFVLKAVQK</sequence>
<comment type="caution">
    <text evidence="6">The sequence shown here is derived from an EMBL/GenBank/DDBJ whole genome shotgun (WGS) entry which is preliminary data.</text>
</comment>
<dbReference type="GO" id="GO:0003677">
    <property type="term" value="F:DNA binding"/>
    <property type="evidence" value="ECO:0007669"/>
    <property type="project" value="UniProtKB-UniRule"/>
</dbReference>
<organism evidence="6 7">
    <name type="scientific">Undibacterium pigrum</name>
    <dbReference type="NCBI Taxonomy" id="401470"/>
    <lineage>
        <taxon>Bacteria</taxon>
        <taxon>Pseudomonadati</taxon>
        <taxon>Pseudomonadota</taxon>
        <taxon>Betaproteobacteria</taxon>
        <taxon>Burkholderiales</taxon>
        <taxon>Oxalobacteraceae</taxon>
        <taxon>Undibacterium</taxon>
    </lineage>
</organism>
<reference evidence="6 7" key="1">
    <citation type="submission" date="2018-05" db="EMBL/GenBank/DDBJ databases">
        <title>Genomic Encyclopedia of Type Strains, Phase IV (KMG-IV): sequencing the most valuable type-strain genomes for metagenomic binning, comparative biology and taxonomic classification.</title>
        <authorList>
            <person name="Goeker M."/>
        </authorList>
    </citation>
    <scope>NUCLEOTIDE SEQUENCE [LARGE SCALE GENOMIC DNA]</scope>
    <source>
        <strain evidence="6 7">DSM 19792</strain>
    </source>
</reference>
<keyword evidence="1" id="KW-0805">Transcription regulation</keyword>
<dbReference type="InterPro" id="IPR009057">
    <property type="entry name" value="Homeodomain-like_sf"/>
</dbReference>
<dbReference type="OrthoDB" id="9798857at2"/>
<dbReference type="SUPFAM" id="SSF46689">
    <property type="entry name" value="Homeodomain-like"/>
    <property type="match status" value="1"/>
</dbReference>
<protein>
    <submittedName>
        <fullName evidence="6">TetR family transcriptional regulator</fullName>
    </submittedName>
</protein>
<dbReference type="InterPro" id="IPR001647">
    <property type="entry name" value="HTH_TetR"/>
</dbReference>
<name>A0A318JCW9_9BURK</name>
<dbReference type="Pfam" id="PF21993">
    <property type="entry name" value="TetR_C_13_2"/>
    <property type="match status" value="1"/>
</dbReference>
<keyword evidence="3" id="KW-0804">Transcription</keyword>
<evidence type="ECO:0000259" key="5">
    <source>
        <dbReference type="PROSITE" id="PS50977"/>
    </source>
</evidence>
<evidence type="ECO:0000256" key="1">
    <source>
        <dbReference type="ARBA" id="ARBA00023015"/>
    </source>
</evidence>
<dbReference type="PANTHER" id="PTHR47506:SF7">
    <property type="entry name" value="TRANSCRIPTIONAL REGULATORY PROTEIN"/>
    <property type="match status" value="1"/>
</dbReference>
<evidence type="ECO:0000256" key="3">
    <source>
        <dbReference type="ARBA" id="ARBA00023163"/>
    </source>
</evidence>
<evidence type="ECO:0000313" key="7">
    <source>
        <dbReference type="Proteomes" id="UP000247792"/>
    </source>
</evidence>
<evidence type="ECO:0000256" key="4">
    <source>
        <dbReference type="PROSITE-ProRule" id="PRU00335"/>
    </source>
</evidence>
<dbReference type="SUPFAM" id="SSF48498">
    <property type="entry name" value="Tetracyclin repressor-like, C-terminal domain"/>
    <property type="match status" value="1"/>
</dbReference>
<accession>A0A318JCW9</accession>
<evidence type="ECO:0000256" key="2">
    <source>
        <dbReference type="ARBA" id="ARBA00023125"/>
    </source>
</evidence>
<dbReference type="EMBL" id="QJKB01000002">
    <property type="protein sequence ID" value="PXX45446.1"/>
    <property type="molecule type" value="Genomic_DNA"/>
</dbReference>
<evidence type="ECO:0000313" key="6">
    <source>
        <dbReference type="EMBL" id="PXX45446.1"/>
    </source>
</evidence>
<feature type="DNA-binding region" description="H-T-H motif" evidence="4">
    <location>
        <begin position="32"/>
        <end position="51"/>
    </location>
</feature>
<dbReference type="AlphaFoldDB" id="A0A318JCW9"/>
<dbReference type="Pfam" id="PF00440">
    <property type="entry name" value="TetR_N"/>
    <property type="match status" value="1"/>
</dbReference>